<evidence type="ECO:0000256" key="5">
    <source>
        <dbReference type="ARBA" id="ARBA00022989"/>
    </source>
</evidence>
<evidence type="ECO:0000313" key="11">
    <source>
        <dbReference type="Proteomes" id="UP001500729"/>
    </source>
</evidence>
<evidence type="ECO:0000256" key="6">
    <source>
        <dbReference type="ARBA" id="ARBA00023136"/>
    </source>
</evidence>
<protein>
    <submittedName>
        <fullName evidence="10">ABC transporter ATP-binding protein</fullName>
    </submittedName>
</protein>
<keyword evidence="5 7" id="KW-1133">Transmembrane helix</keyword>
<dbReference type="PANTHER" id="PTHR24221">
    <property type="entry name" value="ATP-BINDING CASSETTE SUB-FAMILY B"/>
    <property type="match status" value="1"/>
</dbReference>
<dbReference type="InterPro" id="IPR003593">
    <property type="entry name" value="AAA+_ATPase"/>
</dbReference>
<dbReference type="SUPFAM" id="SSF52540">
    <property type="entry name" value="P-loop containing nucleoside triphosphate hydrolases"/>
    <property type="match status" value="1"/>
</dbReference>
<comment type="caution">
    <text evidence="10">The sequence shown here is derived from an EMBL/GenBank/DDBJ whole genome shotgun (WGS) entry which is preliminary data.</text>
</comment>
<dbReference type="InterPro" id="IPR027417">
    <property type="entry name" value="P-loop_NTPase"/>
</dbReference>
<dbReference type="PROSITE" id="PS50929">
    <property type="entry name" value="ABC_TM1F"/>
    <property type="match status" value="1"/>
</dbReference>
<keyword evidence="11" id="KW-1185">Reference proteome</keyword>
<evidence type="ECO:0000256" key="3">
    <source>
        <dbReference type="ARBA" id="ARBA00022741"/>
    </source>
</evidence>
<feature type="transmembrane region" description="Helical" evidence="7">
    <location>
        <begin position="152"/>
        <end position="169"/>
    </location>
</feature>
<evidence type="ECO:0000256" key="2">
    <source>
        <dbReference type="ARBA" id="ARBA00022692"/>
    </source>
</evidence>
<feature type="transmembrane region" description="Helical" evidence="7">
    <location>
        <begin position="58"/>
        <end position="80"/>
    </location>
</feature>
<gene>
    <name evidence="10" type="ORF">GCM10009533_31750</name>
</gene>
<sequence>MARAGDRLLRSAVRHDRGTAALLLFTALLAAAASVLLPTALADAVDSVLSGDGASARVLWLVSLGAAQVLAEVAGVALTARLTAAAAARLRALLATALVRSGGRSPVADGDAVSRMTGDCAGAGQIVSVVVQLCTALLLAAGAAVALVLIDWRVALVLLVAVPAAVLLARSHLRHTADDVLAYQEAAGSLGARLLDAVLGLRTIAAAGVAEQESARVLRPLPELSAAGAGMWRTQARMMWRGGLLLPLVQVAVLCAAGFGVLAGDLSVGDVLAALGYATLALGIVRQLPQFTALSRARSCADRIAALLDHAPPPRPRVPLPRGSGQVELSGVGVDGALDDIDLVVPGGDVVAVVGRSGSGKSALAEVLGGLREPDRGDALLDGVPVGAVERTAVGYSFERPALLGESVAAAVAYGSGADDAAVRSACRTADIDDLVTRLPSGYATPLSETPLSGGEAQRLGLARALARRPRLLVLDDAAAALDTATEARVENAVADEHPGLTRVVVTHRACTARRADSVVWLEAGCVRAFAPHDALMDEPTYRALFAEEVQP</sequence>
<feature type="transmembrane region" description="Helical" evidence="7">
    <location>
        <begin position="126"/>
        <end position="146"/>
    </location>
</feature>
<keyword evidence="2 7" id="KW-0812">Transmembrane</keyword>
<organism evidence="10 11">
    <name type="scientific">Saccharopolyspora erythraea</name>
    <name type="common">Streptomyces erythraeus</name>
    <dbReference type="NCBI Taxonomy" id="1836"/>
    <lineage>
        <taxon>Bacteria</taxon>
        <taxon>Bacillati</taxon>
        <taxon>Actinomycetota</taxon>
        <taxon>Actinomycetes</taxon>
        <taxon>Pseudonocardiales</taxon>
        <taxon>Pseudonocardiaceae</taxon>
        <taxon>Saccharopolyspora</taxon>
    </lineage>
</organism>
<dbReference type="PROSITE" id="PS00211">
    <property type="entry name" value="ABC_TRANSPORTER_1"/>
    <property type="match status" value="1"/>
</dbReference>
<dbReference type="RefSeq" id="WP_009949108.1">
    <property type="nucleotide sequence ID" value="NZ_BAAAGS010000019.1"/>
</dbReference>
<dbReference type="Gene3D" id="3.40.50.300">
    <property type="entry name" value="P-loop containing nucleotide triphosphate hydrolases"/>
    <property type="match status" value="1"/>
</dbReference>
<evidence type="ECO:0000256" key="4">
    <source>
        <dbReference type="ARBA" id="ARBA00022840"/>
    </source>
</evidence>
<dbReference type="InterPro" id="IPR017871">
    <property type="entry name" value="ABC_transporter-like_CS"/>
</dbReference>
<dbReference type="InterPro" id="IPR036640">
    <property type="entry name" value="ABC1_TM_sf"/>
</dbReference>
<evidence type="ECO:0000256" key="1">
    <source>
        <dbReference type="ARBA" id="ARBA00004651"/>
    </source>
</evidence>
<dbReference type="Pfam" id="PF00005">
    <property type="entry name" value="ABC_tran"/>
    <property type="match status" value="1"/>
</dbReference>
<dbReference type="InterPro" id="IPR003439">
    <property type="entry name" value="ABC_transporter-like_ATP-bd"/>
</dbReference>
<accession>A0ABN1D0K6</accession>
<dbReference type="GO" id="GO:0005524">
    <property type="term" value="F:ATP binding"/>
    <property type="evidence" value="ECO:0007669"/>
    <property type="project" value="UniProtKB-KW"/>
</dbReference>
<evidence type="ECO:0000259" key="9">
    <source>
        <dbReference type="PROSITE" id="PS50929"/>
    </source>
</evidence>
<feature type="domain" description="ABC transporter" evidence="8">
    <location>
        <begin position="322"/>
        <end position="549"/>
    </location>
</feature>
<dbReference type="InterPro" id="IPR011527">
    <property type="entry name" value="ABC1_TM_dom"/>
</dbReference>
<feature type="domain" description="ABC transmembrane type-1" evidence="9">
    <location>
        <begin position="21"/>
        <end position="297"/>
    </location>
</feature>
<dbReference type="SMART" id="SM00382">
    <property type="entry name" value="AAA"/>
    <property type="match status" value="1"/>
</dbReference>
<keyword evidence="4 10" id="KW-0067">ATP-binding</keyword>
<dbReference type="SUPFAM" id="SSF90123">
    <property type="entry name" value="ABC transporter transmembrane region"/>
    <property type="match status" value="1"/>
</dbReference>
<dbReference type="Gene3D" id="1.20.1560.10">
    <property type="entry name" value="ABC transporter type 1, transmembrane domain"/>
    <property type="match status" value="1"/>
</dbReference>
<dbReference type="PROSITE" id="PS50893">
    <property type="entry name" value="ABC_TRANSPORTER_2"/>
    <property type="match status" value="1"/>
</dbReference>
<comment type="subcellular location">
    <subcellularLocation>
        <location evidence="1">Cell membrane</location>
        <topology evidence="1">Multi-pass membrane protein</topology>
    </subcellularLocation>
</comment>
<keyword evidence="3" id="KW-0547">Nucleotide-binding</keyword>
<reference evidence="10 11" key="1">
    <citation type="journal article" date="2019" name="Int. J. Syst. Evol. Microbiol.">
        <title>The Global Catalogue of Microorganisms (GCM) 10K type strain sequencing project: providing services to taxonomists for standard genome sequencing and annotation.</title>
        <authorList>
            <consortium name="The Broad Institute Genomics Platform"/>
            <consortium name="The Broad Institute Genome Sequencing Center for Infectious Disease"/>
            <person name="Wu L."/>
            <person name="Ma J."/>
        </authorList>
    </citation>
    <scope>NUCLEOTIDE SEQUENCE [LARGE SCALE GENOMIC DNA]</scope>
    <source>
        <strain evidence="10 11">JCM 10303</strain>
    </source>
</reference>
<proteinExistence type="predicted"/>
<evidence type="ECO:0000256" key="7">
    <source>
        <dbReference type="SAM" id="Phobius"/>
    </source>
</evidence>
<dbReference type="Proteomes" id="UP001500729">
    <property type="component" value="Unassembled WGS sequence"/>
</dbReference>
<dbReference type="InterPro" id="IPR039421">
    <property type="entry name" value="Type_1_exporter"/>
</dbReference>
<feature type="transmembrane region" description="Helical" evidence="7">
    <location>
        <begin position="243"/>
        <end position="262"/>
    </location>
</feature>
<name>A0ABN1D0K6_SACER</name>
<dbReference type="PANTHER" id="PTHR24221:SF654">
    <property type="entry name" value="ATP-BINDING CASSETTE SUB-FAMILY B MEMBER 6"/>
    <property type="match status" value="1"/>
</dbReference>
<dbReference type="Pfam" id="PF00664">
    <property type="entry name" value="ABC_membrane"/>
    <property type="match status" value="1"/>
</dbReference>
<evidence type="ECO:0000259" key="8">
    <source>
        <dbReference type="PROSITE" id="PS50893"/>
    </source>
</evidence>
<dbReference type="EMBL" id="BAAAGS010000019">
    <property type="protein sequence ID" value="GAA0530184.1"/>
    <property type="molecule type" value="Genomic_DNA"/>
</dbReference>
<evidence type="ECO:0000313" key="10">
    <source>
        <dbReference type="EMBL" id="GAA0530184.1"/>
    </source>
</evidence>
<keyword evidence="6 7" id="KW-0472">Membrane</keyword>